<dbReference type="InterPro" id="IPR007110">
    <property type="entry name" value="Ig-like_dom"/>
</dbReference>
<dbReference type="InterPro" id="IPR036179">
    <property type="entry name" value="Ig-like_dom_sf"/>
</dbReference>
<dbReference type="AlphaFoldDB" id="T1FL55"/>
<gene>
    <name evidence="4" type="primary">20209554</name>
    <name evidence="3" type="ORF">HELRODRAFT_184413</name>
</gene>
<dbReference type="HOGENOM" id="CLU_2186785_0_0_1"/>
<dbReference type="KEGG" id="hro:HELRODRAFT_184413"/>
<evidence type="ECO:0000313" key="4">
    <source>
        <dbReference type="EnsemblMetazoa" id="HelroP184413"/>
    </source>
</evidence>
<proteinExistence type="predicted"/>
<dbReference type="RefSeq" id="XP_009023703.1">
    <property type="nucleotide sequence ID" value="XM_009025455.1"/>
</dbReference>
<reference evidence="4" key="3">
    <citation type="submission" date="2015-06" db="UniProtKB">
        <authorList>
            <consortium name="EnsemblMetazoa"/>
        </authorList>
    </citation>
    <scope>IDENTIFICATION</scope>
</reference>
<reference evidence="3 5" key="2">
    <citation type="journal article" date="2013" name="Nature">
        <title>Insights into bilaterian evolution from three spiralian genomes.</title>
        <authorList>
            <person name="Simakov O."/>
            <person name="Marletaz F."/>
            <person name="Cho S.J."/>
            <person name="Edsinger-Gonzales E."/>
            <person name="Havlak P."/>
            <person name="Hellsten U."/>
            <person name="Kuo D.H."/>
            <person name="Larsson T."/>
            <person name="Lv J."/>
            <person name="Arendt D."/>
            <person name="Savage R."/>
            <person name="Osoegawa K."/>
            <person name="de Jong P."/>
            <person name="Grimwood J."/>
            <person name="Chapman J.A."/>
            <person name="Shapiro H."/>
            <person name="Aerts A."/>
            <person name="Otillar R.P."/>
            <person name="Terry A.Y."/>
            <person name="Boore J.L."/>
            <person name="Grigoriev I.V."/>
            <person name="Lindberg D.R."/>
            <person name="Seaver E.C."/>
            <person name="Weisblat D.A."/>
            <person name="Putnam N.H."/>
            <person name="Rokhsar D.S."/>
        </authorList>
    </citation>
    <scope>NUCLEOTIDE SEQUENCE</scope>
</reference>
<dbReference type="PROSITE" id="PS50835">
    <property type="entry name" value="IG_LIKE"/>
    <property type="match status" value="1"/>
</dbReference>
<dbReference type="InParanoid" id="T1FL55"/>
<dbReference type="EMBL" id="KB097215">
    <property type="protein sequence ID" value="ESN98198.1"/>
    <property type="molecule type" value="Genomic_DNA"/>
</dbReference>
<feature type="region of interest" description="Disordered" evidence="1">
    <location>
        <begin position="70"/>
        <end position="109"/>
    </location>
</feature>
<dbReference type="Proteomes" id="UP000015101">
    <property type="component" value="Unassembled WGS sequence"/>
</dbReference>
<name>T1FL55_HELRO</name>
<dbReference type="STRING" id="6412.T1FL55"/>
<sequence length="109" mass="12894">MRYYCKRSTFFVQVDAEMRNQTRAQGDQVRLNCEITGHPVPTYAWFKNDRRLDENIKMKRMKILSTYWGSSKNINNNNNKNSNKNINNNNSSNKNINNNNINNNNSIKF</sequence>
<dbReference type="EMBL" id="AMQM01009945">
    <property type="status" value="NOT_ANNOTATED_CDS"/>
    <property type="molecule type" value="Genomic_DNA"/>
</dbReference>
<protein>
    <recommendedName>
        <fullName evidence="2">Ig-like domain-containing protein</fullName>
    </recommendedName>
</protein>
<dbReference type="Pfam" id="PF07679">
    <property type="entry name" value="I-set"/>
    <property type="match status" value="1"/>
</dbReference>
<dbReference type="EMBL" id="AMQM01009947">
    <property type="status" value="NOT_ANNOTATED_CDS"/>
    <property type="molecule type" value="Genomic_DNA"/>
</dbReference>
<dbReference type="EnsemblMetazoa" id="HelroT184413">
    <property type="protein sequence ID" value="HelroP184413"/>
    <property type="gene ID" value="HelroG184413"/>
</dbReference>
<accession>T1FL55</accession>
<dbReference type="GeneID" id="20209554"/>
<dbReference type="EMBL" id="AMQM01009946">
    <property type="status" value="NOT_ANNOTATED_CDS"/>
    <property type="molecule type" value="Genomic_DNA"/>
</dbReference>
<dbReference type="OrthoDB" id="2431000at2759"/>
<dbReference type="InterPro" id="IPR013098">
    <property type="entry name" value="Ig_I-set"/>
</dbReference>
<dbReference type="SUPFAM" id="SSF48726">
    <property type="entry name" value="Immunoglobulin"/>
    <property type="match status" value="1"/>
</dbReference>
<evidence type="ECO:0000313" key="3">
    <source>
        <dbReference type="EMBL" id="ESN98198.1"/>
    </source>
</evidence>
<dbReference type="InterPro" id="IPR013783">
    <property type="entry name" value="Ig-like_fold"/>
</dbReference>
<dbReference type="CTD" id="20209554"/>
<keyword evidence="5" id="KW-1185">Reference proteome</keyword>
<dbReference type="EMBL" id="AMQM01009944">
    <property type="status" value="NOT_ANNOTATED_CDS"/>
    <property type="molecule type" value="Genomic_DNA"/>
</dbReference>
<organism evidence="4 5">
    <name type="scientific">Helobdella robusta</name>
    <name type="common">Californian leech</name>
    <dbReference type="NCBI Taxonomy" id="6412"/>
    <lineage>
        <taxon>Eukaryota</taxon>
        <taxon>Metazoa</taxon>
        <taxon>Spiralia</taxon>
        <taxon>Lophotrochozoa</taxon>
        <taxon>Annelida</taxon>
        <taxon>Clitellata</taxon>
        <taxon>Hirudinea</taxon>
        <taxon>Rhynchobdellida</taxon>
        <taxon>Glossiphoniidae</taxon>
        <taxon>Helobdella</taxon>
    </lineage>
</organism>
<evidence type="ECO:0000313" key="5">
    <source>
        <dbReference type="Proteomes" id="UP000015101"/>
    </source>
</evidence>
<feature type="domain" description="Ig-like" evidence="2">
    <location>
        <begin position="25"/>
        <end position="109"/>
    </location>
</feature>
<evidence type="ECO:0000259" key="2">
    <source>
        <dbReference type="PROSITE" id="PS50835"/>
    </source>
</evidence>
<dbReference type="Gene3D" id="2.60.40.10">
    <property type="entry name" value="Immunoglobulins"/>
    <property type="match status" value="1"/>
</dbReference>
<evidence type="ECO:0000256" key="1">
    <source>
        <dbReference type="SAM" id="MobiDB-lite"/>
    </source>
</evidence>
<reference evidence="5" key="1">
    <citation type="submission" date="2012-12" db="EMBL/GenBank/DDBJ databases">
        <authorList>
            <person name="Hellsten U."/>
            <person name="Grimwood J."/>
            <person name="Chapman J.A."/>
            <person name="Shapiro H."/>
            <person name="Aerts A."/>
            <person name="Otillar R.P."/>
            <person name="Terry A.Y."/>
            <person name="Boore J.L."/>
            <person name="Simakov O."/>
            <person name="Marletaz F."/>
            <person name="Cho S.-J."/>
            <person name="Edsinger-Gonzales E."/>
            <person name="Havlak P."/>
            <person name="Kuo D.-H."/>
            <person name="Larsson T."/>
            <person name="Lv J."/>
            <person name="Arendt D."/>
            <person name="Savage R."/>
            <person name="Osoegawa K."/>
            <person name="de Jong P."/>
            <person name="Lindberg D.R."/>
            <person name="Seaver E.C."/>
            <person name="Weisblat D.A."/>
            <person name="Putnam N.H."/>
            <person name="Grigoriev I.V."/>
            <person name="Rokhsar D.S."/>
        </authorList>
    </citation>
    <scope>NUCLEOTIDE SEQUENCE</scope>
</reference>